<reference evidence="1" key="1">
    <citation type="submission" date="2020-01" db="EMBL/GenBank/DDBJ databases">
        <authorList>
            <person name="Mishra B."/>
        </authorList>
    </citation>
    <scope>NUCLEOTIDE SEQUENCE [LARGE SCALE GENOMIC DNA]</scope>
</reference>
<comment type="caution">
    <text evidence="1">The sequence shown here is derived from an EMBL/GenBank/DDBJ whole genome shotgun (WGS) entry which is preliminary data.</text>
</comment>
<evidence type="ECO:0000313" key="1">
    <source>
        <dbReference type="EMBL" id="CAA7058116.1"/>
    </source>
</evidence>
<proteinExistence type="predicted"/>
<dbReference type="AlphaFoldDB" id="A0A6D2LE71"/>
<gene>
    <name evidence="1" type="ORF">MERR_LOCUS45352</name>
</gene>
<protein>
    <submittedName>
        <fullName evidence="1">Uncharacterized protein</fullName>
    </submittedName>
</protein>
<accession>A0A6D2LE71</accession>
<dbReference type="Proteomes" id="UP000467841">
    <property type="component" value="Unassembled WGS sequence"/>
</dbReference>
<evidence type="ECO:0000313" key="2">
    <source>
        <dbReference type="Proteomes" id="UP000467841"/>
    </source>
</evidence>
<keyword evidence="2" id="KW-1185">Reference proteome</keyword>
<sequence>MMNSRIYHATNSTPEIDQVLREAHNTLFSDRIAHTPVDYPIKLKISTYKGNTHPRQYLTAFCIAMGQTHFSEEERRRLLSTLSRKFLQISPNLILKAGSPLKL</sequence>
<name>A0A6D2LE71_9BRAS</name>
<dbReference type="EMBL" id="CACVBM020001718">
    <property type="protein sequence ID" value="CAA7058116.1"/>
    <property type="molecule type" value="Genomic_DNA"/>
</dbReference>
<organism evidence="1 2">
    <name type="scientific">Microthlaspi erraticum</name>
    <dbReference type="NCBI Taxonomy" id="1685480"/>
    <lineage>
        <taxon>Eukaryota</taxon>
        <taxon>Viridiplantae</taxon>
        <taxon>Streptophyta</taxon>
        <taxon>Embryophyta</taxon>
        <taxon>Tracheophyta</taxon>
        <taxon>Spermatophyta</taxon>
        <taxon>Magnoliopsida</taxon>
        <taxon>eudicotyledons</taxon>
        <taxon>Gunneridae</taxon>
        <taxon>Pentapetalae</taxon>
        <taxon>rosids</taxon>
        <taxon>malvids</taxon>
        <taxon>Brassicales</taxon>
        <taxon>Brassicaceae</taxon>
        <taxon>Coluteocarpeae</taxon>
        <taxon>Microthlaspi</taxon>
    </lineage>
</organism>